<feature type="transmembrane region" description="Helical" evidence="1">
    <location>
        <begin position="105"/>
        <end position="123"/>
    </location>
</feature>
<sequence length="223" mass="25338">SLANKNIMAIPSLVYSGATHVLLIASTIMWAGIQRKVILHLKAALARMCRKFHPQKYEPSNRSLTEVDHSEISEGALYLSFYWLLHLSMYFSFVKGGSSIESQSIQATIISLVPLVIPYKFYLKWPVISRGLLMFWAQIWLQGIHVWLIGMVPPLVCVIDFELTCKLSPKSLSLVLSVCYAFSHIWRMPSGLLPANLREQNSEVGNILAFRKKEIWSPNISKF</sequence>
<evidence type="ECO:0000313" key="2">
    <source>
        <dbReference type="EMBL" id="EHK49710.1"/>
    </source>
</evidence>
<keyword evidence="1" id="KW-0472">Membrane</keyword>
<proteinExistence type="predicted"/>
<name>G9NIV0_HYPAI</name>
<comment type="caution">
    <text evidence="2">The sequence shown here is derived from an EMBL/GenBank/DDBJ whole genome shotgun (WGS) entry which is preliminary data.</text>
</comment>
<feature type="transmembrane region" description="Helical" evidence="1">
    <location>
        <begin position="135"/>
        <end position="159"/>
    </location>
</feature>
<dbReference type="eggNOG" id="ENOG502RPUH">
    <property type="taxonomic scope" value="Eukaryota"/>
</dbReference>
<protein>
    <submittedName>
        <fullName evidence="2">Uncharacterized protein</fullName>
    </submittedName>
</protein>
<dbReference type="AlphaFoldDB" id="G9NIV0"/>
<organism evidence="2 3">
    <name type="scientific">Hypocrea atroviridis (strain ATCC 20476 / IMI 206040)</name>
    <name type="common">Trichoderma atroviride</name>
    <dbReference type="NCBI Taxonomy" id="452589"/>
    <lineage>
        <taxon>Eukaryota</taxon>
        <taxon>Fungi</taxon>
        <taxon>Dikarya</taxon>
        <taxon>Ascomycota</taxon>
        <taxon>Pezizomycotina</taxon>
        <taxon>Sordariomycetes</taxon>
        <taxon>Hypocreomycetidae</taxon>
        <taxon>Hypocreales</taxon>
        <taxon>Hypocreaceae</taxon>
        <taxon>Trichoderma</taxon>
    </lineage>
</organism>
<keyword evidence="1" id="KW-0812">Transmembrane</keyword>
<dbReference type="HOGENOM" id="CLU_1242703_0_0_1"/>
<reference evidence="2 3" key="1">
    <citation type="journal article" date="2011" name="Genome Biol.">
        <title>Comparative genome sequence analysis underscores mycoparasitism as the ancestral life style of Trichoderma.</title>
        <authorList>
            <person name="Kubicek C.P."/>
            <person name="Herrera-Estrella A."/>
            <person name="Seidl-Seiboth V."/>
            <person name="Martinez D.A."/>
            <person name="Druzhinina I.S."/>
            <person name="Thon M."/>
            <person name="Zeilinger S."/>
            <person name="Casas-Flores S."/>
            <person name="Horwitz B.A."/>
            <person name="Mukherjee P.K."/>
            <person name="Mukherjee M."/>
            <person name="Kredics L."/>
            <person name="Alcaraz L.D."/>
            <person name="Aerts A."/>
            <person name="Antal Z."/>
            <person name="Atanasova L."/>
            <person name="Cervantes-Badillo M.G."/>
            <person name="Challacombe J."/>
            <person name="Chertkov O."/>
            <person name="McCluskey K."/>
            <person name="Coulpier F."/>
            <person name="Deshpande N."/>
            <person name="von Doehren H."/>
            <person name="Ebbole D.J."/>
            <person name="Esquivel-Naranjo E.U."/>
            <person name="Fekete E."/>
            <person name="Flipphi M."/>
            <person name="Glaser F."/>
            <person name="Gomez-Rodriguez E.Y."/>
            <person name="Gruber S."/>
            <person name="Han C."/>
            <person name="Henrissat B."/>
            <person name="Hermosa R."/>
            <person name="Hernandez-Onate M."/>
            <person name="Karaffa L."/>
            <person name="Kosti I."/>
            <person name="Le Crom S."/>
            <person name="Lindquist E."/>
            <person name="Lucas S."/>
            <person name="Luebeck M."/>
            <person name="Luebeck P.S."/>
            <person name="Margeot A."/>
            <person name="Metz B."/>
            <person name="Misra M."/>
            <person name="Nevalainen H."/>
            <person name="Omann M."/>
            <person name="Packer N."/>
            <person name="Perrone G."/>
            <person name="Uresti-Rivera E.E."/>
            <person name="Salamov A."/>
            <person name="Schmoll M."/>
            <person name="Seiboth B."/>
            <person name="Shapiro H."/>
            <person name="Sukno S."/>
            <person name="Tamayo-Ramos J.A."/>
            <person name="Tisch D."/>
            <person name="Wiest A."/>
            <person name="Wilkinson H.H."/>
            <person name="Zhang M."/>
            <person name="Coutinho P.M."/>
            <person name="Kenerley C.M."/>
            <person name="Monte E."/>
            <person name="Baker S.E."/>
            <person name="Grigoriev I.V."/>
        </authorList>
    </citation>
    <scope>NUCLEOTIDE SEQUENCE [LARGE SCALE GENOMIC DNA]</scope>
    <source>
        <strain evidence="3">ATCC 20476 / IMI 206040</strain>
    </source>
</reference>
<evidence type="ECO:0000256" key="1">
    <source>
        <dbReference type="SAM" id="Phobius"/>
    </source>
</evidence>
<evidence type="ECO:0000313" key="3">
    <source>
        <dbReference type="Proteomes" id="UP000005426"/>
    </source>
</evidence>
<dbReference type="Proteomes" id="UP000005426">
    <property type="component" value="Unassembled WGS sequence"/>
</dbReference>
<feature type="non-terminal residue" evidence="2">
    <location>
        <position position="1"/>
    </location>
</feature>
<accession>G9NIV0</accession>
<keyword evidence="3" id="KW-1185">Reference proteome</keyword>
<keyword evidence="1" id="KW-1133">Transmembrane helix</keyword>
<dbReference type="OrthoDB" id="4896605at2759"/>
<feature type="transmembrane region" description="Helical" evidence="1">
    <location>
        <begin position="75"/>
        <end position="93"/>
    </location>
</feature>
<gene>
    <name evidence="2" type="ORF">TRIATDRAFT_50954</name>
</gene>
<dbReference type="EMBL" id="ABDG02000016">
    <property type="protein sequence ID" value="EHK49710.1"/>
    <property type="molecule type" value="Genomic_DNA"/>
</dbReference>
<feature type="transmembrane region" description="Helical" evidence="1">
    <location>
        <begin position="12"/>
        <end position="33"/>
    </location>
</feature>